<feature type="transmembrane region" description="Helical" evidence="7">
    <location>
        <begin position="227"/>
        <end position="246"/>
    </location>
</feature>
<keyword evidence="3" id="KW-0813">Transport</keyword>
<evidence type="ECO:0000256" key="6">
    <source>
        <dbReference type="ARBA" id="ARBA00023136"/>
    </source>
</evidence>
<dbReference type="InterPro" id="IPR030802">
    <property type="entry name" value="Permease_MalE"/>
</dbReference>
<evidence type="ECO:0000313" key="8">
    <source>
        <dbReference type="EMBL" id="MBC8316550.1"/>
    </source>
</evidence>
<comment type="similarity">
    <text evidence="2 7">Belongs to the MlaE permease family.</text>
</comment>
<dbReference type="InterPro" id="IPR003453">
    <property type="entry name" value="ABC_MlaE_roteobac"/>
</dbReference>
<dbReference type="GO" id="GO:0005548">
    <property type="term" value="F:phospholipid transporter activity"/>
    <property type="evidence" value="ECO:0007669"/>
    <property type="project" value="TreeGrafter"/>
</dbReference>
<organism evidence="8 9">
    <name type="scientific">Candidatus Desulfobia pelagia</name>
    <dbReference type="NCBI Taxonomy" id="2841692"/>
    <lineage>
        <taxon>Bacteria</taxon>
        <taxon>Pseudomonadati</taxon>
        <taxon>Thermodesulfobacteriota</taxon>
        <taxon>Desulfobulbia</taxon>
        <taxon>Desulfobulbales</taxon>
        <taxon>Desulfobulbaceae</taxon>
        <taxon>Candidatus Desulfobia</taxon>
    </lineage>
</organism>
<evidence type="ECO:0000256" key="5">
    <source>
        <dbReference type="ARBA" id="ARBA00022989"/>
    </source>
</evidence>
<dbReference type="GO" id="GO:0043190">
    <property type="term" value="C:ATP-binding cassette (ABC) transporter complex"/>
    <property type="evidence" value="ECO:0007669"/>
    <property type="project" value="InterPro"/>
</dbReference>
<evidence type="ECO:0000313" key="9">
    <source>
        <dbReference type="Proteomes" id="UP000614424"/>
    </source>
</evidence>
<accession>A0A8J6TEL3</accession>
<dbReference type="PANTHER" id="PTHR30188:SF4">
    <property type="entry name" value="PROTEIN TRIGALACTOSYLDIACYLGLYCEROL 1, CHLOROPLASTIC"/>
    <property type="match status" value="1"/>
</dbReference>
<evidence type="ECO:0000256" key="1">
    <source>
        <dbReference type="ARBA" id="ARBA00004141"/>
    </source>
</evidence>
<dbReference type="NCBIfam" id="TIGR00056">
    <property type="entry name" value="MlaE family lipid ABC transporter permease subunit"/>
    <property type="match status" value="1"/>
</dbReference>
<name>A0A8J6TEL3_9BACT</name>
<proteinExistence type="inferred from homology"/>
<keyword evidence="6 7" id="KW-0472">Membrane</keyword>
<dbReference type="EMBL" id="JACNJZ010000040">
    <property type="protein sequence ID" value="MBC8316550.1"/>
    <property type="molecule type" value="Genomic_DNA"/>
</dbReference>
<evidence type="ECO:0000256" key="3">
    <source>
        <dbReference type="ARBA" id="ARBA00022448"/>
    </source>
</evidence>
<evidence type="ECO:0000256" key="4">
    <source>
        <dbReference type="ARBA" id="ARBA00022692"/>
    </source>
</evidence>
<dbReference type="Pfam" id="PF02405">
    <property type="entry name" value="MlaE"/>
    <property type="match status" value="1"/>
</dbReference>
<dbReference type="Proteomes" id="UP000614424">
    <property type="component" value="Unassembled WGS sequence"/>
</dbReference>
<gene>
    <name evidence="8" type="ORF">H8E41_01495</name>
</gene>
<feature type="transmembrane region" description="Helical" evidence="7">
    <location>
        <begin position="184"/>
        <end position="206"/>
    </location>
</feature>
<sequence>MRDLGRMGLFLLSIVRGIFSRPFRFQEVIRQIRLLGFDSFGVIFFTGAFTGMVLGLQGYYSLRKFGSEGLLGSAVALSLIRELGPVLTALMVTGRAGSAMCAEIGIMRNSEQLDALECMSIDPFRFLITPKFLAMMISIPVLTQFFNVVGIGGGYLAGVVLLGVNPGAFFSGIEQSVVSHDINLGIIKSFAFALLVVWICAGRGYFVHLIRNGGFGAEGVSRATTQAVVMSSISVLVWDYLITAVML</sequence>
<dbReference type="PANTHER" id="PTHR30188">
    <property type="entry name" value="ABC TRANSPORTER PERMEASE PROTEIN-RELATED"/>
    <property type="match status" value="1"/>
</dbReference>
<feature type="transmembrane region" description="Helical" evidence="7">
    <location>
        <begin position="36"/>
        <end position="56"/>
    </location>
</feature>
<feature type="transmembrane region" description="Helical" evidence="7">
    <location>
        <begin position="145"/>
        <end position="164"/>
    </location>
</feature>
<comment type="caution">
    <text evidence="7">Lacks conserved residue(s) required for the propagation of feature annotation.</text>
</comment>
<comment type="subcellular location">
    <subcellularLocation>
        <location evidence="1">Membrane</location>
        <topology evidence="1">Multi-pass membrane protein</topology>
    </subcellularLocation>
</comment>
<dbReference type="AlphaFoldDB" id="A0A8J6TEL3"/>
<keyword evidence="4 7" id="KW-0812">Transmembrane</keyword>
<comment type="caution">
    <text evidence="8">The sequence shown here is derived from an EMBL/GenBank/DDBJ whole genome shotgun (WGS) entry which is preliminary data.</text>
</comment>
<evidence type="ECO:0000256" key="2">
    <source>
        <dbReference type="ARBA" id="ARBA00007556"/>
    </source>
</evidence>
<keyword evidence="5 7" id="KW-1133">Transmembrane helix</keyword>
<evidence type="ECO:0000256" key="7">
    <source>
        <dbReference type="RuleBase" id="RU362044"/>
    </source>
</evidence>
<reference evidence="8 9" key="1">
    <citation type="submission" date="2020-08" db="EMBL/GenBank/DDBJ databases">
        <title>Bridging the membrane lipid divide: bacteria of the FCB group superphylum have the potential to synthesize archaeal ether lipids.</title>
        <authorList>
            <person name="Villanueva L."/>
            <person name="Von Meijenfeldt F.A.B."/>
            <person name="Westbye A.B."/>
            <person name="Yadav S."/>
            <person name="Hopmans E.C."/>
            <person name="Dutilh B.E."/>
            <person name="Sinninghe Damste J.S."/>
        </authorList>
    </citation>
    <scope>NUCLEOTIDE SEQUENCE [LARGE SCALE GENOMIC DNA]</scope>
    <source>
        <strain evidence="8">NIOZ-UU47</strain>
    </source>
</reference>
<protein>
    <submittedName>
        <fullName evidence="8">ABC transporter permease</fullName>
    </submittedName>
</protein>